<dbReference type="Pfam" id="PF13439">
    <property type="entry name" value="Glyco_transf_4"/>
    <property type="match status" value="1"/>
</dbReference>
<evidence type="ECO:0000313" key="4">
    <source>
        <dbReference type="Proteomes" id="UP000322631"/>
    </source>
</evidence>
<gene>
    <name evidence="3" type="ORF">FPV09_07470</name>
</gene>
<dbReference type="PANTHER" id="PTHR12526">
    <property type="entry name" value="GLYCOSYLTRANSFERASE"/>
    <property type="match status" value="1"/>
</dbReference>
<organism evidence="3 4">
    <name type="scientific">Thermococcus aciditolerans</name>
    <dbReference type="NCBI Taxonomy" id="2598455"/>
    <lineage>
        <taxon>Archaea</taxon>
        <taxon>Methanobacteriati</taxon>
        <taxon>Methanobacteriota</taxon>
        <taxon>Thermococci</taxon>
        <taxon>Thermococcales</taxon>
        <taxon>Thermococcaceae</taxon>
        <taxon>Thermococcus</taxon>
    </lineage>
</organism>
<keyword evidence="3" id="KW-0808">Transferase</keyword>
<accession>A0A5C0SKC8</accession>
<dbReference type="GeneID" id="41609683"/>
<sequence length="400" mass="46120">MKEDITLLVIAPYYNVFIKELTEATSIYVRNINVFVHHNYLSELALYLPFSRFRWVEKFSKRNLVNLKGLPNNVKVHVISMFYFVPDGKNINLGEKLVRKFSEYIRKNKIEFDLIHGHTTWPQGYVAAKLGKEFGVPVVLTIHEDRDWFLKEYNSKNEKIYWTWRNADALIRVNKKDVPLLKEFNSNVYPIPNGFNPSKLPPLTQEVSRLRLGLPLNKKIIFSLGNLVERKGFHYLIEAMSKILKTRNDVLCFIGGDGPWKGKLQNQINSLSLQNHVKLLGFVPDEKLALWMNATDVFVLPSLNEGNPTVMFEALGVGLPFVGTAIGGVPEIIVSEDYGLLCPPADPECLAEKILIAIDKEWDREKIRKYSEQFTWDNIAKKILEEVYLPVLEGDRKWQV</sequence>
<evidence type="ECO:0000313" key="3">
    <source>
        <dbReference type="EMBL" id="QEK14955.1"/>
    </source>
</evidence>
<dbReference type="InterPro" id="IPR028098">
    <property type="entry name" value="Glyco_trans_4-like_N"/>
</dbReference>
<dbReference type="EMBL" id="CP041932">
    <property type="protein sequence ID" value="QEK14955.1"/>
    <property type="molecule type" value="Genomic_DNA"/>
</dbReference>
<feature type="domain" description="Glycosyl transferase family 1" evidence="1">
    <location>
        <begin position="209"/>
        <end position="373"/>
    </location>
</feature>
<dbReference type="KEGG" id="them:FPV09_07470"/>
<name>A0A5C0SKC8_9EURY</name>
<dbReference type="Gene3D" id="3.40.50.2000">
    <property type="entry name" value="Glycogen Phosphorylase B"/>
    <property type="match status" value="2"/>
</dbReference>
<proteinExistence type="predicted"/>
<protein>
    <submittedName>
        <fullName evidence="3">Glycosyltransferase family 4 protein</fullName>
    </submittedName>
</protein>
<dbReference type="Pfam" id="PF00534">
    <property type="entry name" value="Glycos_transf_1"/>
    <property type="match status" value="1"/>
</dbReference>
<feature type="domain" description="Glycosyltransferase subfamily 4-like N-terminal" evidence="2">
    <location>
        <begin position="84"/>
        <end position="198"/>
    </location>
</feature>
<dbReference type="GO" id="GO:0016757">
    <property type="term" value="F:glycosyltransferase activity"/>
    <property type="evidence" value="ECO:0007669"/>
    <property type="project" value="InterPro"/>
</dbReference>
<evidence type="ECO:0000259" key="2">
    <source>
        <dbReference type="Pfam" id="PF13439"/>
    </source>
</evidence>
<keyword evidence="4" id="KW-1185">Reference proteome</keyword>
<dbReference type="InterPro" id="IPR001296">
    <property type="entry name" value="Glyco_trans_1"/>
</dbReference>
<dbReference type="AlphaFoldDB" id="A0A5C0SKC8"/>
<reference evidence="3 4" key="1">
    <citation type="submission" date="2019-07" db="EMBL/GenBank/DDBJ databases">
        <title>Complete genome of Thermococcus acidophilus.</title>
        <authorList>
            <person name="Li X."/>
        </authorList>
    </citation>
    <scope>NUCLEOTIDE SEQUENCE [LARGE SCALE GENOMIC DNA]</scope>
    <source>
        <strain evidence="3 4">SY113</strain>
    </source>
</reference>
<dbReference type="Proteomes" id="UP000322631">
    <property type="component" value="Chromosome"/>
</dbReference>
<dbReference type="PANTHER" id="PTHR12526:SF634">
    <property type="entry name" value="BLL3361 PROTEIN"/>
    <property type="match status" value="1"/>
</dbReference>
<dbReference type="SUPFAM" id="SSF53756">
    <property type="entry name" value="UDP-Glycosyltransferase/glycogen phosphorylase"/>
    <property type="match status" value="1"/>
</dbReference>
<evidence type="ECO:0000259" key="1">
    <source>
        <dbReference type="Pfam" id="PF00534"/>
    </source>
</evidence>
<dbReference type="RefSeq" id="WP_148882922.1">
    <property type="nucleotide sequence ID" value="NZ_CP041932.1"/>
</dbReference>